<dbReference type="EMBL" id="JYDH01000004">
    <property type="protein sequence ID" value="KRY42218.1"/>
    <property type="molecule type" value="Genomic_DNA"/>
</dbReference>
<dbReference type="Proteomes" id="UP000054776">
    <property type="component" value="Unassembled WGS sequence"/>
</dbReference>
<proteinExistence type="predicted"/>
<comment type="caution">
    <text evidence="1">The sequence shown here is derived from an EMBL/GenBank/DDBJ whole genome shotgun (WGS) entry which is preliminary data.</text>
</comment>
<keyword evidence="2" id="KW-1185">Reference proteome</keyword>
<dbReference type="OrthoDB" id="10355279at2759"/>
<dbReference type="InParanoid" id="A0A0V1BYX1"/>
<dbReference type="AlphaFoldDB" id="A0A0V1BYX1"/>
<evidence type="ECO:0000313" key="2">
    <source>
        <dbReference type="Proteomes" id="UP000054776"/>
    </source>
</evidence>
<sequence length="119" mass="13773">MNSCSQQCPNRTLKLNYNFFNINEVISALMWAKNVQLQTNTFRANQRRRPIESILLQMQIGGKTCPAPMNKLCEKVGEEIEQAHKTCYISSAVDLDARYFFKELHNLGLPVIYNDKIFN</sequence>
<organism evidence="1 2">
    <name type="scientific">Trichinella spiralis</name>
    <name type="common">Trichina worm</name>
    <dbReference type="NCBI Taxonomy" id="6334"/>
    <lineage>
        <taxon>Eukaryota</taxon>
        <taxon>Metazoa</taxon>
        <taxon>Ecdysozoa</taxon>
        <taxon>Nematoda</taxon>
        <taxon>Enoplea</taxon>
        <taxon>Dorylaimia</taxon>
        <taxon>Trichinellida</taxon>
        <taxon>Trichinellidae</taxon>
        <taxon>Trichinella</taxon>
    </lineage>
</organism>
<name>A0A0V1BYX1_TRISP</name>
<gene>
    <name evidence="1" type="ORF">T01_2956</name>
</gene>
<reference evidence="1 2" key="1">
    <citation type="submission" date="2015-01" db="EMBL/GenBank/DDBJ databases">
        <title>Evolution of Trichinella species and genotypes.</title>
        <authorList>
            <person name="Korhonen P.K."/>
            <person name="Edoardo P."/>
            <person name="Giuseppe L.R."/>
            <person name="Gasser R.B."/>
        </authorList>
    </citation>
    <scope>NUCLEOTIDE SEQUENCE [LARGE SCALE GENOMIC DNA]</scope>
    <source>
        <strain evidence="1">ISS3</strain>
    </source>
</reference>
<evidence type="ECO:0000313" key="1">
    <source>
        <dbReference type="EMBL" id="KRY42218.1"/>
    </source>
</evidence>
<accession>A0A0V1BYX1</accession>
<protein>
    <submittedName>
        <fullName evidence="1">Uncharacterized protein</fullName>
    </submittedName>
</protein>